<accession>A0A151RM71</accession>
<dbReference type="AlphaFoldDB" id="A0A151RM71"/>
<dbReference type="InterPro" id="IPR001584">
    <property type="entry name" value="Integrase_cat-core"/>
</dbReference>
<proteinExistence type="predicted"/>
<dbReference type="SUPFAM" id="SSF53098">
    <property type="entry name" value="Ribonuclease H-like"/>
    <property type="match status" value="1"/>
</dbReference>
<dbReference type="InterPro" id="IPR012337">
    <property type="entry name" value="RNaseH-like_sf"/>
</dbReference>
<dbReference type="Pfam" id="PF17921">
    <property type="entry name" value="Integrase_H2C2"/>
    <property type="match status" value="1"/>
</dbReference>
<dbReference type="Proteomes" id="UP000075243">
    <property type="component" value="Unassembled WGS sequence"/>
</dbReference>
<dbReference type="InterPro" id="IPR041588">
    <property type="entry name" value="Integrase_H2C2"/>
</dbReference>
<protein>
    <recommendedName>
        <fullName evidence="1">Integrase catalytic domain-containing protein</fullName>
    </recommendedName>
</protein>
<dbReference type="GO" id="GO:0003676">
    <property type="term" value="F:nucleic acid binding"/>
    <property type="evidence" value="ECO:0007669"/>
    <property type="project" value="InterPro"/>
</dbReference>
<sequence>MRSSKFIIIGDELFKRGVSSPLLKCLTASQAAYVIREIHQGICGMHSGVRSMATRVLRVGYYWPTLKLDCQSYIQKCKECQQFGIPHTLVTDKGRQFIAQGFEDFLRELGIKHLPTSVKHPQTNGQAEAANKVIFRELKKRLGNVKG</sequence>
<dbReference type="OMA" id="ENAKGAW"/>
<dbReference type="EMBL" id="KQ483659">
    <property type="protein sequence ID" value="KYP43636.1"/>
    <property type="molecule type" value="Genomic_DNA"/>
</dbReference>
<dbReference type="GO" id="GO:0015074">
    <property type="term" value="P:DNA integration"/>
    <property type="evidence" value="ECO:0007669"/>
    <property type="project" value="InterPro"/>
</dbReference>
<dbReference type="Gene3D" id="3.30.420.10">
    <property type="entry name" value="Ribonuclease H-like superfamily/Ribonuclease H"/>
    <property type="match status" value="1"/>
</dbReference>
<dbReference type="Gramene" id="C.cajan_32776.t">
    <property type="protein sequence ID" value="C.cajan_32776.t"/>
    <property type="gene ID" value="C.cajan_32776"/>
</dbReference>
<dbReference type="PROSITE" id="PS50994">
    <property type="entry name" value="INTEGRASE"/>
    <property type="match status" value="1"/>
</dbReference>
<keyword evidence="3" id="KW-1185">Reference proteome</keyword>
<organism evidence="2 3">
    <name type="scientific">Cajanus cajan</name>
    <name type="common">Pigeon pea</name>
    <name type="synonym">Cajanus indicus</name>
    <dbReference type="NCBI Taxonomy" id="3821"/>
    <lineage>
        <taxon>Eukaryota</taxon>
        <taxon>Viridiplantae</taxon>
        <taxon>Streptophyta</taxon>
        <taxon>Embryophyta</taxon>
        <taxon>Tracheophyta</taxon>
        <taxon>Spermatophyta</taxon>
        <taxon>Magnoliopsida</taxon>
        <taxon>eudicotyledons</taxon>
        <taxon>Gunneridae</taxon>
        <taxon>Pentapetalae</taxon>
        <taxon>rosids</taxon>
        <taxon>fabids</taxon>
        <taxon>Fabales</taxon>
        <taxon>Fabaceae</taxon>
        <taxon>Papilionoideae</taxon>
        <taxon>50 kb inversion clade</taxon>
        <taxon>NPAAA clade</taxon>
        <taxon>indigoferoid/millettioid clade</taxon>
        <taxon>Phaseoleae</taxon>
        <taxon>Cajanus</taxon>
    </lineage>
</organism>
<evidence type="ECO:0000313" key="3">
    <source>
        <dbReference type="Proteomes" id="UP000075243"/>
    </source>
</evidence>
<gene>
    <name evidence="2" type="ORF">KK1_034916</name>
</gene>
<feature type="domain" description="Integrase catalytic" evidence="1">
    <location>
        <begin position="84"/>
        <end position="147"/>
    </location>
</feature>
<evidence type="ECO:0000259" key="1">
    <source>
        <dbReference type="PROSITE" id="PS50994"/>
    </source>
</evidence>
<dbReference type="PANTHER" id="PTHR48475:SF2">
    <property type="entry name" value="RIBONUCLEASE H"/>
    <property type="match status" value="1"/>
</dbReference>
<dbReference type="InterPro" id="IPR036397">
    <property type="entry name" value="RNaseH_sf"/>
</dbReference>
<evidence type="ECO:0000313" key="2">
    <source>
        <dbReference type="EMBL" id="KYP43636.1"/>
    </source>
</evidence>
<dbReference type="PANTHER" id="PTHR48475">
    <property type="entry name" value="RIBONUCLEASE H"/>
    <property type="match status" value="1"/>
</dbReference>
<reference evidence="2" key="1">
    <citation type="journal article" date="2012" name="Nat. Biotechnol.">
        <title>Draft genome sequence of pigeonpea (Cajanus cajan), an orphan legume crop of resource-poor farmers.</title>
        <authorList>
            <person name="Varshney R.K."/>
            <person name="Chen W."/>
            <person name="Li Y."/>
            <person name="Bharti A.K."/>
            <person name="Saxena R.K."/>
            <person name="Schlueter J.A."/>
            <person name="Donoghue M.T."/>
            <person name="Azam S."/>
            <person name="Fan G."/>
            <person name="Whaley A.M."/>
            <person name="Farmer A.D."/>
            <person name="Sheridan J."/>
            <person name="Iwata A."/>
            <person name="Tuteja R."/>
            <person name="Penmetsa R.V."/>
            <person name="Wu W."/>
            <person name="Upadhyaya H.D."/>
            <person name="Yang S.P."/>
            <person name="Shah T."/>
            <person name="Saxena K.B."/>
            <person name="Michael T."/>
            <person name="McCombie W.R."/>
            <person name="Yang B."/>
            <person name="Zhang G."/>
            <person name="Yang H."/>
            <person name="Wang J."/>
            <person name="Spillane C."/>
            <person name="Cook D.R."/>
            <person name="May G.D."/>
            <person name="Xu X."/>
            <person name="Jackson S.A."/>
        </authorList>
    </citation>
    <scope>NUCLEOTIDE SEQUENCE [LARGE SCALE GENOMIC DNA]</scope>
</reference>
<name>A0A151RM71_CAJCA</name>